<feature type="domain" description="VWFD" evidence="4">
    <location>
        <begin position="79"/>
        <end position="248"/>
    </location>
</feature>
<dbReference type="Proteomes" id="UP000261600">
    <property type="component" value="Unplaced"/>
</dbReference>
<evidence type="ECO:0000256" key="3">
    <source>
        <dbReference type="SAM" id="Phobius"/>
    </source>
</evidence>
<organism evidence="5 6">
    <name type="scientific">Monopterus albus</name>
    <name type="common">Swamp eel</name>
    <dbReference type="NCBI Taxonomy" id="43700"/>
    <lineage>
        <taxon>Eukaryota</taxon>
        <taxon>Metazoa</taxon>
        <taxon>Chordata</taxon>
        <taxon>Craniata</taxon>
        <taxon>Vertebrata</taxon>
        <taxon>Euteleostomi</taxon>
        <taxon>Actinopterygii</taxon>
        <taxon>Neopterygii</taxon>
        <taxon>Teleostei</taxon>
        <taxon>Neoteleostei</taxon>
        <taxon>Acanthomorphata</taxon>
        <taxon>Anabantaria</taxon>
        <taxon>Synbranchiformes</taxon>
        <taxon>Synbranchidae</taxon>
        <taxon>Monopterus</taxon>
    </lineage>
</organism>
<reference evidence="5" key="1">
    <citation type="submission" date="2025-08" db="UniProtKB">
        <authorList>
            <consortium name="Ensembl"/>
        </authorList>
    </citation>
    <scope>IDENTIFICATION</scope>
</reference>
<dbReference type="GO" id="GO:0031012">
    <property type="term" value="C:extracellular matrix"/>
    <property type="evidence" value="ECO:0007669"/>
    <property type="project" value="TreeGrafter"/>
</dbReference>
<dbReference type="InterPro" id="IPR001846">
    <property type="entry name" value="VWF_type-D"/>
</dbReference>
<accession>A0A3Q3IIT3</accession>
<dbReference type="PANTHER" id="PTHR11339">
    <property type="entry name" value="EXTRACELLULAR MATRIX GLYCOPROTEIN RELATED"/>
    <property type="match status" value="1"/>
</dbReference>
<evidence type="ECO:0000256" key="1">
    <source>
        <dbReference type="ARBA" id="ARBA00023157"/>
    </source>
</evidence>
<dbReference type="Ensembl" id="ENSMALT00000004726.1">
    <property type="protein sequence ID" value="ENSMALP00000004618.1"/>
    <property type="gene ID" value="ENSMALG00000003367.1"/>
</dbReference>
<evidence type="ECO:0000259" key="4">
    <source>
        <dbReference type="PROSITE" id="PS51233"/>
    </source>
</evidence>
<keyword evidence="3" id="KW-1133">Transmembrane helix</keyword>
<keyword evidence="3" id="KW-0472">Membrane</keyword>
<protein>
    <recommendedName>
        <fullName evidence="4">VWFD domain-containing protein</fullName>
    </recommendedName>
</protein>
<proteinExistence type="predicted"/>
<name>A0A3Q3IIT3_MONAL</name>
<dbReference type="InterPro" id="IPR050780">
    <property type="entry name" value="Mucin_vWF_Thrombospondin_sf"/>
</dbReference>
<keyword evidence="3" id="KW-0812">Transmembrane</keyword>
<keyword evidence="2" id="KW-0325">Glycoprotein</keyword>
<dbReference type="AlphaFoldDB" id="A0A3Q3IIT3"/>
<feature type="transmembrane region" description="Helical" evidence="3">
    <location>
        <begin position="20"/>
        <end position="42"/>
    </location>
</feature>
<evidence type="ECO:0000313" key="5">
    <source>
        <dbReference type="Ensembl" id="ENSMALP00000004618.1"/>
    </source>
</evidence>
<dbReference type="Pfam" id="PF00094">
    <property type="entry name" value="VWD"/>
    <property type="match status" value="1"/>
</dbReference>
<dbReference type="STRING" id="43700.ENSMALP00000004618"/>
<keyword evidence="6" id="KW-1185">Reference proteome</keyword>
<dbReference type="PANTHER" id="PTHR11339:SF408">
    <property type="entry name" value="MUCIN-5B"/>
    <property type="match status" value="1"/>
</dbReference>
<keyword evidence="1" id="KW-1015">Disulfide bond</keyword>
<sequence length="248" mass="27600">MPVSSVCVFAALSGSVCMDMAFLSPAVGCLCIFYWLHLLFCSKRSLGSMTSKQWMLAVCFSLASVLGTAESVTTETQKYTCRTLGSGVIQPFNGSSFYLRSNCSFTLTRFTHNRVECDITIQRGDSGLLVKVEIIINKIRVVLQNGSILVEEKSVSLPYDHTYQHIFHYGIYTKLRSSLLPLSITWHDVPGGIDSVWVELEQELSADMTGLCGIYNVSGNRQQLITESMITEDMCQTRDPVFTVNRVS</sequence>
<reference evidence="5" key="2">
    <citation type="submission" date="2025-09" db="UniProtKB">
        <authorList>
            <consortium name="Ensembl"/>
        </authorList>
    </citation>
    <scope>IDENTIFICATION</scope>
</reference>
<evidence type="ECO:0000313" key="6">
    <source>
        <dbReference type="Proteomes" id="UP000261600"/>
    </source>
</evidence>
<dbReference type="GO" id="GO:0005615">
    <property type="term" value="C:extracellular space"/>
    <property type="evidence" value="ECO:0007669"/>
    <property type="project" value="TreeGrafter"/>
</dbReference>
<dbReference type="PROSITE" id="PS51233">
    <property type="entry name" value="VWFD"/>
    <property type="match status" value="1"/>
</dbReference>
<evidence type="ECO:0000256" key="2">
    <source>
        <dbReference type="ARBA" id="ARBA00023180"/>
    </source>
</evidence>